<dbReference type="Proteomes" id="UP000823896">
    <property type="component" value="Unassembled WGS sequence"/>
</dbReference>
<keyword evidence="8 9" id="KW-0862">Zinc</keyword>
<feature type="binding site" evidence="9">
    <location>
        <position position="129"/>
    </location>
    <ligand>
        <name>Zn(2+)</name>
        <dbReference type="ChEBI" id="CHEBI:29105"/>
        <note>catalytic</note>
    </ligand>
</feature>
<keyword evidence="7 9" id="KW-0378">Hydrolase</keyword>
<organism evidence="10 11">
    <name type="scientific">Candidatus Merdibacter merdavium</name>
    <dbReference type="NCBI Taxonomy" id="2838692"/>
    <lineage>
        <taxon>Bacteria</taxon>
        <taxon>Bacillati</taxon>
        <taxon>Bacillota</taxon>
        <taxon>Erysipelotrichia</taxon>
        <taxon>Erysipelotrichales</taxon>
        <taxon>Erysipelotrichaceae</taxon>
        <taxon>Merdibacter</taxon>
    </lineage>
</organism>
<accession>A0A9D2NNH7</accession>
<dbReference type="InterPro" id="IPR002036">
    <property type="entry name" value="YbeY"/>
</dbReference>
<dbReference type="EC" id="3.1.-.-" evidence="9"/>
<dbReference type="Pfam" id="PF02130">
    <property type="entry name" value="YbeY"/>
    <property type="match status" value="1"/>
</dbReference>
<dbReference type="GO" id="GO:0005737">
    <property type="term" value="C:cytoplasm"/>
    <property type="evidence" value="ECO:0007669"/>
    <property type="project" value="UniProtKB-SubCell"/>
</dbReference>
<keyword evidence="4 9" id="KW-0540">Nuclease</keyword>
<dbReference type="GO" id="GO:0004222">
    <property type="term" value="F:metalloendopeptidase activity"/>
    <property type="evidence" value="ECO:0007669"/>
    <property type="project" value="InterPro"/>
</dbReference>
<evidence type="ECO:0000256" key="6">
    <source>
        <dbReference type="ARBA" id="ARBA00022759"/>
    </source>
</evidence>
<keyword evidence="5 9" id="KW-0479">Metal-binding</keyword>
<dbReference type="GO" id="GO:0008270">
    <property type="term" value="F:zinc ion binding"/>
    <property type="evidence" value="ECO:0007669"/>
    <property type="project" value="UniProtKB-UniRule"/>
</dbReference>
<sequence>MEITICNQSGEKRWDDYQHDFEAVLDRAASLIEIEEDACVSVIFVTPAQIHELNRSYRGIDRPTDVISFALHDAMEDYEMEGGEAAELGDIFINVQAVQDQAAEYGHSQRREVCFLFTHGLLHLLGYDHMNEADEAVMFKLQDEILDELVKREAAA</sequence>
<dbReference type="GO" id="GO:0004521">
    <property type="term" value="F:RNA endonuclease activity"/>
    <property type="evidence" value="ECO:0007669"/>
    <property type="project" value="UniProtKB-UniRule"/>
</dbReference>
<keyword evidence="6 9" id="KW-0255">Endonuclease</keyword>
<evidence type="ECO:0000313" key="11">
    <source>
        <dbReference type="Proteomes" id="UP000823896"/>
    </source>
</evidence>
<dbReference type="AlphaFoldDB" id="A0A9D2NNH7"/>
<keyword evidence="9" id="KW-0963">Cytoplasm</keyword>
<comment type="caution">
    <text evidence="10">The sequence shown here is derived from an EMBL/GenBank/DDBJ whole genome shotgun (WGS) entry which is preliminary data.</text>
</comment>
<evidence type="ECO:0000256" key="8">
    <source>
        <dbReference type="ARBA" id="ARBA00022833"/>
    </source>
</evidence>
<dbReference type="EMBL" id="DWWM01000001">
    <property type="protein sequence ID" value="HJC35522.1"/>
    <property type="molecule type" value="Genomic_DNA"/>
</dbReference>
<evidence type="ECO:0000256" key="5">
    <source>
        <dbReference type="ARBA" id="ARBA00022723"/>
    </source>
</evidence>
<proteinExistence type="inferred from homology"/>
<evidence type="ECO:0000313" key="10">
    <source>
        <dbReference type="EMBL" id="HJC35522.1"/>
    </source>
</evidence>
<dbReference type="PANTHER" id="PTHR46986">
    <property type="entry name" value="ENDORIBONUCLEASE YBEY, CHLOROPLASTIC"/>
    <property type="match status" value="1"/>
</dbReference>
<evidence type="ECO:0000256" key="2">
    <source>
        <dbReference type="ARBA" id="ARBA00022517"/>
    </source>
</evidence>
<keyword evidence="2 9" id="KW-0690">Ribosome biogenesis</keyword>
<evidence type="ECO:0000256" key="4">
    <source>
        <dbReference type="ARBA" id="ARBA00022722"/>
    </source>
</evidence>
<dbReference type="InterPro" id="IPR020549">
    <property type="entry name" value="YbeY_CS"/>
</dbReference>
<dbReference type="PROSITE" id="PS01306">
    <property type="entry name" value="UPF0054"/>
    <property type="match status" value="1"/>
</dbReference>
<dbReference type="Gene3D" id="3.40.390.30">
    <property type="entry name" value="Metalloproteases ('zincins'), catalytic domain"/>
    <property type="match status" value="1"/>
</dbReference>
<evidence type="ECO:0000256" key="1">
    <source>
        <dbReference type="ARBA" id="ARBA00010875"/>
    </source>
</evidence>
<comment type="function">
    <text evidence="9">Single strand-specific metallo-endoribonuclease involved in late-stage 70S ribosome quality control and in maturation of the 3' terminus of the 16S rRNA.</text>
</comment>
<evidence type="ECO:0000256" key="3">
    <source>
        <dbReference type="ARBA" id="ARBA00022552"/>
    </source>
</evidence>
<dbReference type="GO" id="GO:0006364">
    <property type="term" value="P:rRNA processing"/>
    <property type="evidence" value="ECO:0007669"/>
    <property type="project" value="UniProtKB-UniRule"/>
</dbReference>
<dbReference type="SUPFAM" id="SSF55486">
    <property type="entry name" value="Metalloproteases ('zincins'), catalytic domain"/>
    <property type="match status" value="1"/>
</dbReference>
<evidence type="ECO:0000256" key="7">
    <source>
        <dbReference type="ARBA" id="ARBA00022801"/>
    </source>
</evidence>
<reference evidence="10" key="2">
    <citation type="submission" date="2021-04" db="EMBL/GenBank/DDBJ databases">
        <authorList>
            <person name="Gilroy R."/>
        </authorList>
    </citation>
    <scope>NUCLEOTIDE SEQUENCE</scope>
    <source>
        <strain evidence="10">CHK187-11901</strain>
    </source>
</reference>
<gene>
    <name evidence="9 10" type="primary">ybeY</name>
    <name evidence="10" type="ORF">H9702_00120</name>
</gene>
<feature type="binding site" evidence="9">
    <location>
        <position position="123"/>
    </location>
    <ligand>
        <name>Zn(2+)</name>
        <dbReference type="ChEBI" id="CHEBI:29105"/>
        <note>catalytic</note>
    </ligand>
</feature>
<name>A0A9D2NNH7_9FIRM</name>
<dbReference type="NCBIfam" id="TIGR00043">
    <property type="entry name" value="rRNA maturation RNase YbeY"/>
    <property type="match status" value="1"/>
</dbReference>
<evidence type="ECO:0000256" key="9">
    <source>
        <dbReference type="HAMAP-Rule" id="MF_00009"/>
    </source>
</evidence>
<feature type="binding site" evidence="9">
    <location>
        <position position="119"/>
    </location>
    <ligand>
        <name>Zn(2+)</name>
        <dbReference type="ChEBI" id="CHEBI:29105"/>
        <note>catalytic</note>
    </ligand>
</feature>
<comment type="cofactor">
    <cofactor evidence="9">
        <name>Zn(2+)</name>
        <dbReference type="ChEBI" id="CHEBI:29105"/>
    </cofactor>
    <text evidence="9">Binds 1 zinc ion.</text>
</comment>
<dbReference type="HAMAP" id="MF_00009">
    <property type="entry name" value="Endoribonucl_YbeY"/>
    <property type="match status" value="1"/>
</dbReference>
<comment type="similarity">
    <text evidence="1 9">Belongs to the endoribonuclease YbeY family.</text>
</comment>
<dbReference type="PANTHER" id="PTHR46986:SF1">
    <property type="entry name" value="ENDORIBONUCLEASE YBEY, CHLOROPLASTIC"/>
    <property type="match status" value="1"/>
</dbReference>
<protein>
    <recommendedName>
        <fullName evidence="9">Endoribonuclease YbeY</fullName>
        <ecNumber evidence="9">3.1.-.-</ecNumber>
    </recommendedName>
</protein>
<keyword evidence="3 9" id="KW-0698">rRNA processing</keyword>
<comment type="subcellular location">
    <subcellularLocation>
        <location evidence="9">Cytoplasm</location>
    </subcellularLocation>
</comment>
<dbReference type="InterPro" id="IPR023091">
    <property type="entry name" value="MetalPrtase_cat_dom_sf_prd"/>
</dbReference>
<reference evidence="10" key="1">
    <citation type="journal article" date="2021" name="PeerJ">
        <title>Extensive microbial diversity within the chicken gut microbiome revealed by metagenomics and culture.</title>
        <authorList>
            <person name="Gilroy R."/>
            <person name="Ravi A."/>
            <person name="Getino M."/>
            <person name="Pursley I."/>
            <person name="Horton D.L."/>
            <person name="Alikhan N.F."/>
            <person name="Baker D."/>
            <person name="Gharbi K."/>
            <person name="Hall N."/>
            <person name="Watson M."/>
            <person name="Adriaenssens E.M."/>
            <person name="Foster-Nyarko E."/>
            <person name="Jarju S."/>
            <person name="Secka A."/>
            <person name="Antonio M."/>
            <person name="Oren A."/>
            <person name="Chaudhuri R.R."/>
            <person name="La Ragione R."/>
            <person name="Hildebrand F."/>
            <person name="Pallen M.J."/>
        </authorList>
    </citation>
    <scope>NUCLEOTIDE SEQUENCE</scope>
    <source>
        <strain evidence="10">CHK187-11901</strain>
    </source>
</reference>